<protein>
    <submittedName>
        <fullName evidence="2">Uncharacterized protein</fullName>
    </submittedName>
</protein>
<sequence>MGKEPLGIKGAVGRGKEKSVSSGKTRSVSKKAFAVDLISDDEDSPQKKRGDMEKNAGVERRLVKSLQGERIETQCMETTTREILGKKVELEFALKEENTRRIRAELAFNVEKQRRETVEHELEEANKSTEKV</sequence>
<comment type="caution">
    <text evidence="2">The sequence shown here is derived from an EMBL/GenBank/DDBJ whole genome shotgun (WGS) entry which is preliminary data.</text>
</comment>
<dbReference type="OrthoDB" id="3547079at2759"/>
<accession>A0A395IJC8</accession>
<name>A0A395IJC8_9HELO</name>
<organism evidence="2 3">
    <name type="scientific">Monilinia fructigena</name>
    <dbReference type="NCBI Taxonomy" id="38457"/>
    <lineage>
        <taxon>Eukaryota</taxon>
        <taxon>Fungi</taxon>
        <taxon>Dikarya</taxon>
        <taxon>Ascomycota</taxon>
        <taxon>Pezizomycotina</taxon>
        <taxon>Leotiomycetes</taxon>
        <taxon>Helotiales</taxon>
        <taxon>Sclerotiniaceae</taxon>
        <taxon>Monilinia</taxon>
    </lineage>
</organism>
<keyword evidence="3" id="KW-1185">Reference proteome</keyword>
<reference evidence="2 3" key="1">
    <citation type="submission" date="2018-06" db="EMBL/GenBank/DDBJ databases">
        <title>Genome Sequence of the Brown Rot Fungal Pathogen Monilinia fructigena.</title>
        <authorList>
            <person name="Landi L."/>
            <person name="De Miccolis Angelini R.M."/>
            <person name="Pollastro S."/>
            <person name="Abate D."/>
            <person name="Faretra F."/>
            <person name="Romanazzi G."/>
        </authorList>
    </citation>
    <scope>NUCLEOTIDE SEQUENCE [LARGE SCALE GENOMIC DNA]</scope>
    <source>
        <strain evidence="2 3">Mfrg269</strain>
    </source>
</reference>
<dbReference type="AlphaFoldDB" id="A0A395IJC8"/>
<evidence type="ECO:0000256" key="1">
    <source>
        <dbReference type="SAM" id="MobiDB-lite"/>
    </source>
</evidence>
<feature type="compositionally biased region" description="Basic and acidic residues" evidence="1">
    <location>
        <begin position="44"/>
        <end position="58"/>
    </location>
</feature>
<evidence type="ECO:0000313" key="3">
    <source>
        <dbReference type="Proteomes" id="UP000249056"/>
    </source>
</evidence>
<feature type="region of interest" description="Disordered" evidence="1">
    <location>
        <begin position="1"/>
        <end position="58"/>
    </location>
</feature>
<dbReference type="EMBL" id="QKRW01000040">
    <property type="protein sequence ID" value="RAL60407.1"/>
    <property type="molecule type" value="Genomic_DNA"/>
</dbReference>
<evidence type="ECO:0000313" key="2">
    <source>
        <dbReference type="EMBL" id="RAL60407.1"/>
    </source>
</evidence>
<proteinExistence type="predicted"/>
<gene>
    <name evidence="2" type="ORF">DID88_000182</name>
</gene>
<dbReference type="Proteomes" id="UP000249056">
    <property type="component" value="Unassembled WGS sequence"/>
</dbReference>